<feature type="transmembrane region" description="Helical" evidence="1">
    <location>
        <begin position="38"/>
        <end position="58"/>
    </location>
</feature>
<organism evidence="2 3">
    <name type="scientific">Streptomyces maoxianensis</name>
    <dbReference type="NCBI Taxonomy" id="1459942"/>
    <lineage>
        <taxon>Bacteria</taxon>
        <taxon>Bacillati</taxon>
        <taxon>Actinomycetota</taxon>
        <taxon>Actinomycetes</taxon>
        <taxon>Kitasatosporales</taxon>
        <taxon>Streptomycetaceae</taxon>
        <taxon>Streptomyces</taxon>
    </lineage>
</organism>
<keyword evidence="1" id="KW-1133">Transmembrane helix</keyword>
<gene>
    <name evidence="2" type="ORF">ACFO9E_23255</name>
</gene>
<evidence type="ECO:0000313" key="3">
    <source>
        <dbReference type="Proteomes" id="UP001595993"/>
    </source>
</evidence>
<evidence type="ECO:0000256" key="1">
    <source>
        <dbReference type="SAM" id="Phobius"/>
    </source>
</evidence>
<protein>
    <submittedName>
        <fullName evidence="2">Uncharacterized protein</fullName>
    </submittedName>
</protein>
<dbReference type="RefSeq" id="WP_381198992.1">
    <property type="nucleotide sequence ID" value="NZ_JBHSFE010000019.1"/>
</dbReference>
<keyword evidence="1" id="KW-0812">Transmembrane</keyword>
<keyword evidence="1" id="KW-0472">Membrane</keyword>
<feature type="transmembrane region" description="Helical" evidence="1">
    <location>
        <begin position="12"/>
        <end position="31"/>
    </location>
</feature>
<comment type="caution">
    <text evidence="2">The sequence shown here is derived from an EMBL/GenBank/DDBJ whole genome shotgun (WGS) entry which is preliminary data.</text>
</comment>
<dbReference type="Proteomes" id="UP001595993">
    <property type="component" value="Unassembled WGS sequence"/>
</dbReference>
<sequence length="115" mass="12008">MALTGAQSPLRAPFVLFFLFAGPAGGLAAVLHRLDPAARAAVAATGAVAIDLLVAQSLSTPRILTAGGGIATVAAITLLLFLWALGRHIRNAEHTDPVDRLMKGIKKIRSGRFRT</sequence>
<dbReference type="EMBL" id="JBHSFE010000019">
    <property type="protein sequence ID" value="MFC4610688.1"/>
    <property type="molecule type" value="Genomic_DNA"/>
</dbReference>
<proteinExistence type="predicted"/>
<keyword evidence="3" id="KW-1185">Reference proteome</keyword>
<name>A0ABV9GC12_9ACTN</name>
<feature type="transmembrane region" description="Helical" evidence="1">
    <location>
        <begin position="64"/>
        <end position="85"/>
    </location>
</feature>
<reference evidence="3" key="1">
    <citation type="journal article" date="2019" name="Int. J. Syst. Evol. Microbiol.">
        <title>The Global Catalogue of Microorganisms (GCM) 10K type strain sequencing project: providing services to taxonomists for standard genome sequencing and annotation.</title>
        <authorList>
            <consortium name="The Broad Institute Genomics Platform"/>
            <consortium name="The Broad Institute Genome Sequencing Center for Infectious Disease"/>
            <person name="Wu L."/>
            <person name="Ma J."/>
        </authorList>
    </citation>
    <scope>NUCLEOTIDE SEQUENCE [LARGE SCALE GENOMIC DNA]</scope>
    <source>
        <strain evidence="3">CGMCC 4.7139</strain>
    </source>
</reference>
<evidence type="ECO:0000313" key="2">
    <source>
        <dbReference type="EMBL" id="MFC4610688.1"/>
    </source>
</evidence>
<accession>A0ABV9GC12</accession>